<dbReference type="EMBL" id="LR593886">
    <property type="protein sequence ID" value="VTR95208.1"/>
    <property type="molecule type" value="Genomic_DNA"/>
</dbReference>
<protein>
    <submittedName>
        <fullName evidence="2">Uncharacterized protein</fullName>
    </submittedName>
</protein>
<evidence type="ECO:0000256" key="1">
    <source>
        <dbReference type="SAM" id="MobiDB-lite"/>
    </source>
</evidence>
<proteinExistence type="predicted"/>
<evidence type="ECO:0000313" key="3">
    <source>
        <dbReference type="Proteomes" id="UP000464178"/>
    </source>
</evidence>
<feature type="region of interest" description="Disordered" evidence="1">
    <location>
        <begin position="1"/>
        <end position="30"/>
    </location>
</feature>
<feature type="region of interest" description="Disordered" evidence="1">
    <location>
        <begin position="81"/>
        <end position="131"/>
    </location>
</feature>
<gene>
    <name evidence="2" type="ORF">SOIL9_25060</name>
</gene>
<feature type="compositionally biased region" description="Basic and acidic residues" evidence="1">
    <location>
        <begin position="88"/>
        <end position="126"/>
    </location>
</feature>
<accession>A0A6P2D1J9</accession>
<dbReference type="Proteomes" id="UP000464178">
    <property type="component" value="Chromosome"/>
</dbReference>
<feature type="compositionally biased region" description="Basic residues" evidence="1">
    <location>
        <begin position="10"/>
        <end position="23"/>
    </location>
</feature>
<evidence type="ECO:0000313" key="2">
    <source>
        <dbReference type="EMBL" id="VTR95208.1"/>
    </source>
</evidence>
<name>A0A6P2D1J9_9BACT</name>
<organism evidence="2 3">
    <name type="scientific">Gemmata massiliana</name>
    <dbReference type="NCBI Taxonomy" id="1210884"/>
    <lineage>
        <taxon>Bacteria</taxon>
        <taxon>Pseudomonadati</taxon>
        <taxon>Planctomycetota</taxon>
        <taxon>Planctomycetia</taxon>
        <taxon>Gemmatales</taxon>
        <taxon>Gemmataceae</taxon>
        <taxon>Gemmata</taxon>
    </lineage>
</organism>
<sequence length="197" mass="22062">MALPHDPRPGRTRPRHHRAHSRHPVTGFLYSRPPLVRGRLHAWRGCSSAQFWPAVGERSPVGCGPLDGATNTARATRPWRLLGSEPSGRSEEWMGDRDVRPVREGNREEAQDVRGDVASGRWHDPRGASGRAHGVGRILLHRPGCDRGRHPRMRDRPLLVGDVLPRPQRDRRRRTAASTVGARQCRVVPHPLVGPSR</sequence>
<dbReference type="AlphaFoldDB" id="A0A6P2D1J9"/>
<keyword evidence="3" id="KW-1185">Reference proteome</keyword>
<dbReference type="KEGG" id="gms:SOIL9_25060"/>
<reference evidence="2 3" key="1">
    <citation type="submission" date="2019-05" db="EMBL/GenBank/DDBJ databases">
        <authorList>
            <consortium name="Science for Life Laboratories"/>
        </authorList>
    </citation>
    <scope>NUCLEOTIDE SEQUENCE [LARGE SCALE GENOMIC DNA]</scope>
    <source>
        <strain evidence="2">Soil9</strain>
    </source>
</reference>